<dbReference type="InterPro" id="IPR052954">
    <property type="entry name" value="GPCR-Ligand_Int"/>
</dbReference>
<dbReference type="GO" id="GO:0016020">
    <property type="term" value="C:membrane"/>
    <property type="evidence" value="ECO:0007669"/>
    <property type="project" value="UniProtKB-SubCell"/>
</dbReference>
<name>A0A6V7XPA4_MELEN</name>
<dbReference type="InterPro" id="IPR017452">
    <property type="entry name" value="GPCR_Rhodpsn_7TM"/>
</dbReference>
<sequence length="424" mass="48577">MFNNNNNYLFKCNSTQPWRPLGKLLDLYILPIICIFGLFLNISCIFVFLKRKNINYLNKQQKEFASKRKYSPATFSEFGGGGNNNNQQQLIANLDTKSITGSSTTIFRNESFALQLFKQKRNEGSHPLVPVLIVLCCCDSLQLIFSMLVLYLPALHDHLEMDPLGLVAQLAYLATGGLAGGLLAANCASIWTMCYISLQRHKAILNPLASMSSSKSTNHFYLFLIPICALIFNSPVWFEFKWAINIIKLNNGGKRIIIWHERSALAKNEQYIFLMHKVLYTVCVYLIPLILISVLNIRMLASIRKASRRLASAGQRKRMEREKRSVRLLIAIVLLFFLCHTGGLIIRFFDLRQHGNEPCFVFAKDLVNFLFNINSFANPMLYFFFTKQFKDLRTTYKEAKISNNIIGINRTNSLLNKLILLKKN</sequence>
<dbReference type="Pfam" id="PF00001">
    <property type="entry name" value="7tm_1"/>
    <property type="match status" value="1"/>
</dbReference>
<dbReference type="PANTHER" id="PTHR46641:SF16">
    <property type="entry name" value="G-PROTEIN COUPLED RECEPTORS FAMILY 1 PROFILE DOMAIN-CONTAINING PROTEIN"/>
    <property type="match status" value="1"/>
</dbReference>
<dbReference type="PANTHER" id="PTHR46641">
    <property type="entry name" value="FMRFAMIDE RECEPTOR-RELATED"/>
    <property type="match status" value="1"/>
</dbReference>
<evidence type="ECO:0000313" key="7">
    <source>
        <dbReference type="EMBL" id="CAD2201078.1"/>
    </source>
</evidence>
<dbReference type="SUPFAM" id="SSF81321">
    <property type="entry name" value="Family A G protein-coupled receptor-like"/>
    <property type="match status" value="1"/>
</dbReference>
<evidence type="ECO:0000256" key="5">
    <source>
        <dbReference type="SAM" id="Phobius"/>
    </source>
</evidence>
<dbReference type="OrthoDB" id="9835842at2759"/>
<keyword evidence="4 5" id="KW-0472">Membrane</keyword>
<feature type="domain" description="G-protein coupled receptors family 1 profile" evidence="6">
    <location>
        <begin position="108"/>
        <end position="382"/>
    </location>
</feature>
<evidence type="ECO:0000256" key="4">
    <source>
        <dbReference type="ARBA" id="ARBA00023136"/>
    </source>
</evidence>
<keyword evidence="2 5" id="KW-0812">Transmembrane</keyword>
<dbReference type="GO" id="GO:0004930">
    <property type="term" value="F:G protein-coupled receptor activity"/>
    <property type="evidence" value="ECO:0007669"/>
    <property type="project" value="InterPro"/>
</dbReference>
<dbReference type="InterPro" id="IPR000276">
    <property type="entry name" value="GPCR_Rhodpsn"/>
</dbReference>
<gene>
    <name evidence="7" type="ORF">MENT_LOCUS54605</name>
</gene>
<dbReference type="AlphaFoldDB" id="A0A6V7XPA4"/>
<feature type="transmembrane region" description="Helical" evidence="5">
    <location>
        <begin position="27"/>
        <end position="49"/>
    </location>
</feature>
<feature type="transmembrane region" description="Helical" evidence="5">
    <location>
        <begin position="172"/>
        <end position="198"/>
    </location>
</feature>
<accession>A0A6V7XPA4</accession>
<dbReference type="PROSITE" id="PS50262">
    <property type="entry name" value="G_PROTEIN_RECEP_F1_2"/>
    <property type="match status" value="1"/>
</dbReference>
<feature type="transmembrane region" description="Helical" evidence="5">
    <location>
        <begin position="219"/>
        <end position="238"/>
    </location>
</feature>
<feature type="transmembrane region" description="Helical" evidence="5">
    <location>
        <begin position="326"/>
        <end position="346"/>
    </location>
</feature>
<proteinExistence type="predicted"/>
<feature type="transmembrane region" description="Helical" evidence="5">
    <location>
        <begin position="128"/>
        <end position="152"/>
    </location>
</feature>
<evidence type="ECO:0000259" key="6">
    <source>
        <dbReference type="PROSITE" id="PS50262"/>
    </source>
</evidence>
<comment type="subcellular location">
    <subcellularLocation>
        <location evidence="1">Membrane</location>
    </subcellularLocation>
</comment>
<keyword evidence="3 5" id="KW-1133">Transmembrane helix</keyword>
<evidence type="ECO:0000313" key="8">
    <source>
        <dbReference type="Proteomes" id="UP000580250"/>
    </source>
</evidence>
<protein>
    <recommendedName>
        <fullName evidence="6">G-protein coupled receptors family 1 profile domain-containing protein</fullName>
    </recommendedName>
</protein>
<dbReference type="Gene3D" id="1.20.1070.10">
    <property type="entry name" value="Rhodopsin 7-helix transmembrane proteins"/>
    <property type="match status" value="1"/>
</dbReference>
<comment type="caution">
    <text evidence="7">The sequence shown here is derived from an EMBL/GenBank/DDBJ whole genome shotgun (WGS) entry which is preliminary data.</text>
</comment>
<dbReference type="EMBL" id="CAJEWN010001949">
    <property type="protein sequence ID" value="CAD2201078.1"/>
    <property type="molecule type" value="Genomic_DNA"/>
</dbReference>
<evidence type="ECO:0000256" key="1">
    <source>
        <dbReference type="ARBA" id="ARBA00004370"/>
    </source>
</evidence>
<reference evidence="7 8" key="1">
    <citation type="submission" date="2020-08" db="EMBL/GenBank/DDBJ databases">
        <authorList>
            <person name="Koutsovoulos G."/>
            <person name="Danchin GJ E."/>
        </authorList>
    </citation>
    <scope>NUCLEOTIDE SEQUENCE [LARGE SCALE GENOMIC DNA]</scope>
</reference>
<evidence type="ECO:0000256" key="2">
    <source>
        <dbReference type="ARBA" id="ARBA00022692"/>
    </source>
</evidence>
<dbReference type="Proteomes" id="UP000580250">
    <property type="component" value="Unassembled WGS sequence"/>
</dbReference>
<feature type="transmembrane region" description="Helical" evidence="5">
    <location>
        <begin position="278"/>
        <end position="301"/>
    </location>
</feature>
<feature type="transmembrane region" description="Helical" evidence="5">
    <location>
        <begin position="366"/>
        <end position="385"/>
    </location>
</feature>
<evidence type="ECO:0000256" key="3">
    <source>
        <dbReference type="ARBA" id="ARBA00022989"/>
    </source>
</evidence>
<organism evidence="7 8">
    <name type="scientific">Meloidogyne enterolobii</name>
    <name type="common">Root-knot nematode worm</name>
    <name type="synonym">Meloidogyne mayaguensis</name>
    <dbReference type="NCBI Taxonomy" id="390850"/>
    <lineage>
        <taxon>Eukaryota</taxon>
        <taxon>Metazoa</taxon>
        <taxon>Ecdysozoa</taxon>
        <taxon>Nematoda</taxon>
        <taxon>Chromadorea</taxon>
        <taxon>Rhabditida</taxon>
        <taxon>Tylenchina</taxon>
        <taxon>Tylenchomorpha</taxon>
        <taxon>Tylenchoidea</taxon>
        <taxon>Meloidogynidae</taxon>
        <taxon>Meloidogyninae</taxon>
        <taxon>Meloidogyne</taxon>
    </lineage>
</organism>
<dbReference type="PRINTS" id="PR00237">
    <property type="entry name" value="GPCRRHODOPSN"/>
</dbReference>